<evidence type="ECO:0000256" key="4">
    <source>
        <dbReference type="ARBA" id="ARBA00022827"/>
    </source>
</evidence>
<dbReference type="InterPro" id="IPR037069">
    <property type="entry name" value="AcylCoA_DH/ox_N_sf"/>
</dbReference>
<accession>A0ABT8TN54</accession>
<gene>
    <name evidence="8" type="ORF">QWJ41_06685</name>
</gene>
<feature type="domain" description="Acyl-CoA dehydrogenase/oxidase C-terminal" evidence="6">
    <location>
        <begin position="224"/>
        <end position="365"/>
    </location>
</feature>
<evidence type="ECO:0000259" key="6">
    <source>
        <dbReference type="Pfam" id="PF00441"/>
    </source>
</evidence>
<dbReference type="EC" id="1.-.-.-" evidence="8"/>
<evidence type="ECO:0000256" key="3">
    <source>
        <dbReference type="ARBA" id="ARBA00022630"/>
    </source>
</evidence>
<keyword evidence="4" id="KW-0274">FAD</keyword>
<protein>
    <submittedName>
        <fullName evidence="8">Acyl-CoA dehydrogenase family protein</fullName>
        <ecNumber evidence="8">1.-.-.-</ecNumber>
    </submittedName>
</protein>
<keyword evidence="3" id="KW-0285">Flavoprotein</keyword>
<dbReference type="InterPro" id="IPR046373">
    <property type="entry name" value="Acyl-CoA_Oxase/DH_mid-dom_sf"/>
</dbReference>
<dbReference type="PANTHER" id="PTHR43884:SF20">
    <property type="entry name" value="ACYL-COA DEHYDROGENASE FADE28"/>
    <property type="match status" value="1"/>
</dbReference>
<reference evidence="8" key="1">
    <citation type="submission" date="2023-06" db="EMBL/GenBank/DDBJ databases">
        <title>Genome sequence of Nocardioides sp. SOB44.</title>
        <authorList>
            <person name="Zhang G."/>
        </authorList>
    </citation>
    <scope>NUCLEOTIDE SEQUENCE</scope>
    <source>
        <strain evidence="8">SOB44</strain>
    </source>
</reference>
<evidence type="ECO:0000313" key="8">
    <source>
        <dbReference type="EMBL" id="MDO3395395.1"/>
    </source>
</evidence>
<dbReference type="Gene3D" id="1.20.140.10">
    <property type="entry name" value="Butyryl-CoA Dehydrogenase, subunit A, domain 3"/>
    <property type="match status" value="1"/>
</dbReference>
<evidence type="ECO:0000259" key="7">
    <source>
        <dbReference type="Pfam" id="PF02771"/>
    </source>
</evidence>
<organism evidence="8 9">
    <name type="scientific">Nocardioides cremeus</name>
    <dbReference type="NCBI Taxonomy" id="3058044"/>
    <lineage>
        <taxon>Bacteria</taxon>
        <taxon>Bacillati</taxon>
        <taxon>Actinomycetota</taxon>
        <taxon>Actinomycetes</taxon>
        <taxon>Propionibacteriales</taxon>
        <taxon>Nocardioidaceae</taxon>
        <taxon>Nocardioides</taxon>
    </lineage>
</organism>
<dbReference type="RefSeq" id="WP_302706704.1">
    <property type="nucleotide sequence ID" value="NZ_JAULSC010000004.1"/>
</dbReference>
<dbReference type="GO" id="GO:0016491">
    <property type="term" value="F:oxidoreductase activity"/>
    <property type="evidence" value="ECO:0007669"/>
    <property type="project" value="UniProtKB-KW"/>
</dbReference>
<dbReference type="Pfam" id="PF00441">
    <property type="entry name" value="Acyl-CoA_dh_1"/>
    <property type="match status" value="1"/>
</dbReference>
<dbReference type="CDD" id="cd00567">
    <property type="entry name" value="ACAD"/>
    <property type="match status" value="1"/>
</dbReference>
<feature type="domain" description="Acyl-CoA dehydrogenase/oxidase N-terminal" evidence="7">
    <location>
        <begin position="10"/>
        <end position="121"/>
    </location>
</feature>
<keyword evidence="9" id="KW-1185">Reference proteome</keyword>
<evidence type="ECO:0000313" key="9">
    <source>
        <dbReference type="Proteomes" id="UP001168363"/>
    </source>
</evidence>
<dbReference type="EMBL" id="JAULSC010000004">
    <property type="protein sequence ID" value="MDO3395395.1"/>
    <property type="molecule type" value="Genomic_DNA"/>
</dbReference>
<dbReference type="SUPFAM" id="SSF56645">
    <property type="entry name" value="Acyl-CoA dehydrogenase NM domain-like"/>
    <property type="match status" value="1"/>
</dbReference>
<keyword evidence="5 8" id="KW-0560">Oxidoreductase</keyword>
<dbReference type="Gene3D" id="1.10.540.10">
    <property type="entry name" value="Acyl-CoA dehydrogenase/oxidase, N-terminal domain"/>
    <property type="match status" value="1"/>
</dbReference>
<dbReference type="Proteomes" id="UP001168363">
    <property type="component" value="Unassembled WGS sequence"/>
</dbReference>
<dbReference type="SUPFAM" id="SSF47203">
    <property type="entry name" value="Acyl-CoA dehydrogenase C-terminal domain-like"/>
    <property type="match status" value="1"/>
</dbReference>
<dbReference type="InterPro" id="IPR009075">
    <property type="entry name" value="AcylCo_DH/oxidase_C"/>
</dbReference>
<comment type="similarity">
    <text evidence="2">Belongs to the acyl-CoA dehydrogenase family.</text>
</comment>
<proteinExistence type="inferred from homology"/>
<dbReference type="InterPro" id="IPR036250">
    <property type="entry name" value="AcylCo_DH-like_C"/>
</dbReference>
<evidence type="ECO:0000256" key="5">
    <source>
        <dbReference type="ARBA" id="ARBA00023002"/>
    </source>
</evidence>
<dbReference type="Gene3D" id="2.40.110.10">
    <property type="entry name" value="Butyryl-CoA Dehydrogenase, subunit A, domain 2"/>
    <property type="match status" value="1"/>
</dbReference>
<dbReference type="InterPro" id="IPR009100">
    <property type="entry name" value="AcylCoA_DH/oxidase_NM_dom_sf"/>
</dbReference>
<comment type="cofactor">
    <cofactor evidence="1">
        <name>FAD</name>
        <dbReference type="ChEBI" id="CHEBI:57692"/>
    </cofactor>
</comment>
<dbReference type="PANTHER" id="PTHR43884">
    <property type="entry name" value="ACYL-COA DEHYDROGENASE"/>
    <property type="match status" value="1"/>
</dbReference>
<comment type="caution">
    <text evidence="8">The sequence shown here is derived from an EMBL/GenBank/DDBJ whole genome shotgun (WGS) entry which is preliminary data.</text>
</comment>
<name>A0ABT8TN54_9ACTN</name>
<evidence type="ECO:0000256" key="2">
    <source>
        <dbReference type="ARBA" id="ARBA00009347"/>
    </source>
</evidence>
<dbReference type="InterPro" id="IPR013786">
    <property type="entry name" value="AcylCoA_DH/ox_N"/>
</dbReference>
<dbReference type="Pfam" id="PF02771">
    <property type="entry name" value="Acyl-CoA_dh_N"/>
    <property type="match status" value="1"/>
</dbReference>
<evidence type="ECO:0000256" key="1">
    <source>
        <dbReference type="ARBA" id="ARBA00001974"/>
    </source>
</evidence>
<sequence length="377" mass="39602">MTTTAIAGAEELEDLRLSVRSLLADKSDESRVREVMESDLGYDASVWRQLADQVGVQSLAVPEHHGGAGFGQVELGVALRELGRALVPGPFFSSVVLGAGALLAAQDESAMAAHLPGIAAGTTLATLAVIETDGQWRTHGFTTRAREDAEASWTLDGEKSLVLDAVGADLYVVAADTPHGPGLFLVESGAAGLEVTGLRALDPTRRVGRLTLTGTPAAALGRPGNGTAALEHLLDRATAALAAEQVGAARACLEMSVAYARQRVQFGRPIGSFQAVKHMCADMFTRLEVAEAAATEAARAVDGLPDAPPAGEAAAVAHAVCSEAFMFIAQQTIQVHGGIGFTWEHPAHLYFRRAKVSQLMFGGPAVYYERLLERWGV</sequence>